<dbReference type="GeneID" id="65563347"/>
<dbReference type="AlphaFoldDB" id="A0A8F5GTH8"/>
<proteinExistence type="predicted"/>
<dbReference type="EMBL" id="CP077717">
    <property type="protein sequence ID" value="QXJ28964.1"/>
    <property type="molecule type" value="Genomic_DNA"/>
</dbReference>
<evidence type="ECO:0000313" key="2">
    <source>
        <dbReference type="Proteomes" id="UP000694018"/>
    </source>
</evidence>
<dbReference type="Proteomes" id="UP000694018">
    <property type="component" value="Chromosome"/>
</dbReference>
<organism evidence="1 2">
    <name type="scientific">Saccharolobus shibatae (strain ATCC 51178 / DSM 5389 / JCM 8931 / NBRC 15437 / B12)</name>
    <name type="common">Sulfolobus shibatae</name>
    <dbReference type="NCBI Taxonomy" id="523848"/>
    <lineage>
        <taxon>Archaea</taxon>
        <taxon>Thermoproteota</taxon>
        <taxon>Thermoprotei</taxon>
        <taxon>Sulfolobales</taxon>
        <taxon>Sulfolobaceae</taxon>
        <taxon>Saccharolobus</taxon>
    </lineage>
</organism>
<accession>A0A8F5GTH8</accession>
<dbReference type="OrthoDB" id="371826at2157"/>
<name>A0A8F5GTH8_SACSH</name>
<gene>
    <name evidence="1" type="ORF">J5U23_01833</name>
</gene>
<reference evidence="1" key="1">
    <citation type="journal article" date="2021" name="Environ. Microbiol.">
        <title>New insights into the diversity and evolution of the archaeal mobilome from three complete genomes of Saccharolobus shibatae.</title>
        <authorList>
            <person name="Medvedeva S."/>
            <person name="Brandt D."/>
            <person name="Cvirkaite-Krupovic V."/>
            <person name="Liu Y."/>
            <person name="Severinov K."/>
            <person name="Ishino S."/>
            <person name="Ishino Y."/>
            <person name="Prangishvili D."/>
            <person name="Kalinowski J."/>
            <person name="Krupovic M."/>
        </authorList>
    </citation>
    <scope>NUCLEOTIDE SEQUENCE</scope>
    <source>
        <strain evidence="1">B12</strain>
    </source>
</reference>
<protein>
    <submittedName>
        <fullName evidence="1">Uncharacterized protein</fullName>
    </submittedName>
</protein>
<sequence length="480" mass="54700">MCEKDEEIGIMYPDGGTAEDLEEDPKILELRKIISVNPTLDGVAEYLVSIPQQFKDYASRNQTGFVRYGDVKPGSKVLIAASNLHDREIINALVKALKKKGASVVDIIILDDGEDRELTYYDEIERIIRTEPWWIKPRWYDYQEKILNYAKDNGYDLLIHGRGGPIPKTNAKGEILPYNFEAFPWQSKDAFLSRSTIFPAKLNYLINVKTWKMIYDLGKGGKVRLTDPEGTELEFTLHEKYYNRTLDERGGFGPRPALGHLFGHPTPPIISEEDAVGVIAGTTSHLTRPFPQIRIYVENGRIEKIEGGGPYGEAWKKLHEETLSVKYPEFPDKGLFWLWEMAIGTNPKVRRPSNVLMLSGTNEVERSRSGVIHVGFGTRWRGESERWAAAHGIPFGHLHIHLLFPTYEIKTITGQEIRVIDNGHLTVLDDPEVRELAKKYGDPEELLKEDWIPKIPGINVPGKYEDYAKDPAEWIKQYNG</sequence>
<dbReference type="KEGG" id="sshi:J5U23_01833"/>
<dbReference type="RefSeq" id="WP_218265940.1">
    <property type="nucleotide sequence ID" value="NZ_CP077717.1"/>
</dbReference>
<evidence type="ECO:0000313" key="1">
    <source>
        <dbReference type="EMBL" id="QXJ28964.1"/>
    </source>
</evidence>